<accession>A0A941HY31</accession>
<gene>
    <name evidence="1" type="primary">metW</name>
    <name evidence="1" type="ORF">JKL49_20025</name>
</gene>
<protein>
    <submittedName>
        <fullName evidence="1">Methionine biosynthesis protein MetW</fullName>
    </submittedName>
</protein>
<dbReference type="SUPFAM" id="SSF53335">
    <property type="entry name" value="S-adenosyl-L-methionine-dependent methyltransferases"/>
    <property type="match status" value="1"/>
</dbReference>
<dbReference type="InterPro" id="IPR010743">
    <property type="entry name" value="Methionine_synth_MetW"/>
</dbReference>
<comment type="caution">
    <text evidence="1">The sequence shown here is derived from an EMBL/GenBank/DDBJ whole genome shotgun (WGS) entry which is preliminary data.</text>
</comment>
<dbReference type="NCBIfam" id="TIGR02081">
    <property type="entry name" value="metW"/>
    <property type="match status" value="1"/>
</dbReference>
<dbReference type="AlphaFoldDB" id="A0A941HY31"/>
<dbReference type="Pfam" id="PF07021">
    <property type="entry name" value="MetW"/>
    <property type="match status" value="1"/>
</dbReference>
<dbReference type="EMBL" id="JAGSGD010000002">
    <property type="protein sequence ID" value="MBR7621691.1"/>
    <property type="molecule type" value="Genomic_DNA"/>
</dbReference>
<dbReference type="RefSeq" id="WP_215343199.1">
    <property type="nucleotide sequence ID" value="NZ_JAGSGD010000002.1"/>
</dbReference>
<reference evidence="1" key="1">
    <citation type="submission" date="2021-04" db="EMBL/GenBank/DDBJ databases">
        <title>Draft genome assembly of strain Phenylobacterium sp. 20VBR1 using MiniION and Illumina platforms.</title>
        <authorList>
            <person name="Thomas F.A."/>
            <person name="Krishnan K.P."/>
            <person name="Sinha R.K."/>
        </authorList>
    </citation>
    <scope>NUCLEOTIDE SEQUENCE</scope>
    <source>
        <strain evidence="1">20VBR1</strain>
    </source>
</reference>
<dbReference type="Proteomes" id="UP000622580">
    <property type="component" value="Unassembled WGS sequence"/>
</dbReference>
<organism evidence="1 2">
    <name type="scientific">Phenylobacterium glaciei</name>
    <dbReference type="NCBI Taxonomy" id="2803784"/>
    <lineage>
        <taxon>Bacteria</taxon>
        <taxon>Pseudomonadati</taxon>
        <taxon>Pseudomonadota</taxon>
        <taxon>Alphaproteobacteria</taxon>
        <taxon>Caulobacterales</taxon>
        <taxon>Caulobacteraceae</taxon>
        <taxon>Phenylobacterium</taxon>
    </lineage>
</organism>
<dbReference type="InterPro" id="IPR029063">
    <property type="entry name" value="SAM-dependent_MTases_sf"/>
</dbReference>
<evidence type="ECO:0000313" key="1">
    <source>
        <dbReference type="EMBL" id="MBR7621691.1"/>
    </source>
</evidence>
<evidence type="ECO:0000313" key="2">
    <source>
        <dbReference type="Proteomes" id="UP000622580"/>
    </source>
</evidence>
<name>A0A941HY31_9CAUL</name>
<dbReference type="Gene3D" id="3.40.50.150">
    <property type="entry name" value="Vaccinia Virus protein VP39"/>
    <property type="match status" value="1"/>
</dbReference>
<dbReference type="CDD" id="cd02440">
    <property type="entry name" value="AdoMet_MTases"/>
    <property type="match status" value="1"/>
</dbReference>
<sequence length="219" mass="24226">MKTTREDFKEILRLVRPGSRVLDVGCGEGELLELLTREKGVDGQGLEISSAGVSACLARGLAVVQGDGDRDLDHFPTQAFDYAILSKTLQQMREPRHVLNELLRIADRAVVSLPNFGQWRVRWSLMVQGRMPETKALPEPWWSTPNIHLCTLHDFTALCDDLDLRIEACSALNAGKPARPIDPTRALENWRSETALFLLSRKGAAEAAAPAGNGELFPK</sequence>
<keyword evidence="2" id="KW-1185">Reference proteome</keyword>
<proteinExistence type="predicted"/>